<dbReference type="PRINTS" id="PR00039">
    <property type="entry name" value="HTHLYSR"/>
</dbReference>
<dbReference type="EMBL" id="BNAT01000015">
    <property type="protein sequence ID" value="GHE29381.1"/>
    <property type="molecule type" value="Genomic_DNA"/>
</dbReference>
<comment type="similarity">
    <text evidence="1">Belongs to the LysR transcriptional regulatory family.</text>
</comment>
<dbReference type="GO" id="GO:0032993">
    <property type="term" value="C:protein-DNA complex"/>
    <property type="evidence" value="ECO:0007669"/>
    <property type="project" value="TreeGrafter"/>
</dbReference>
<dbReference type="PROSITE" id="PS50931">
    <property type="entry name" value="HTH_LYSR"/>
    <property type="match status" value="1"/>
</dbReference>
<reference evidence="6" key="1">
    <citation type="journal article" date="2014" name="Int. J. Syst. Evol. Microbiol.">
        <title>Complete genome sequence of Corynebacterium casei LMG S-19264T (=DSM 44701T), isolated from a smear-ripened cheese.</title>
        <authorList>
            <consortium name="US DOE Joint Genome Institute (JGI-PGF)"/>
            <person name="Walter F."/>
            <person name="Albersmeier A."/>
            <person name="Kalinowski J."/>
            <person name="Ruckert C."/>
        </authorList>
    </citation>
    <scope>NUCLEOTIDE SEQUENCE</scope>
    <source>
        <strain evidence="6">CGMCC 4.7403</strain>
    </source>
</reference>
<dbReference type="GO" id="GO:0003677">
    <property type="term" value="F:DNA binding"/>
    <property type="evidence" value="ECO:0007669"/>
    <property type="project" value="UniProtKB-KW"/>
</dbReference>
<dbReference type="InterPro" id="IPR036390">
    <property type="entry name" value="WH_DNA-bd_sf"/>
</dbReference>
<evidence type="ECO:0000256" key="3">
    <source>
        <dbReference type="ARBA" id="ARBA00023125"/>
    </source>
</evidence>
<dbReference type="Gene3D" id="1.10.10.10">
    <property type="entry name" value="Winged helix-like DNA-binding domain superfamily/Winged helix DNA-binding domain"/>
    <property type="match status" value="1"/>
</dbReference>
<evidence type="ECO:0000313" key="6">
    <source>
        <dbReference type="EMBL" id="GHE29381.1"/>
    </source>
</evidence>
<dbReference type="GO" id="GO:0003700">
    <property type="term" value="F:DNA-binding transcription factor activity"/>
    <property type="evidence" value="ECO:0007669"/>
    <property type="project" value="InterPro"/>
</dbReference>
<evidence type="ECO:0000256" key="1">
    <source>
        <dbReference type="ARBA" id="ARBA00009437"/>
    </source>
</evidence>
<evidence type="ECO:0000256" key="2">
    <source>
        <dbReference type="ARBA" id="ARBA00023015"/>
    </source>
</evidence>
<reference evidence="6" key="2">
    <citation type="submission" date="2020-09" db="EMBL/GenBank/DDBJ databases">
        <authorList>
            <person name="Sun Q."/>
            <person name="Zhou Y."/>
        </authorList>
    </citation>
    <scope>NUCLEOTIDE SEQUENCE</scope>
    <source>
        <strain evidence="6">CGMCC 4.7403</strain>
    </source>
</reference>
<dbReference type="Proteomes" id="UP000603227">
    <property type="component" value="Unassembled WGS sequence"/>
</dbReference>
<protein>
    <submittedName>
        <fullName evidence="6">LysR family transcriptional regulator</fullName>
    </submittedName>
</protein>
<dbReference type="Gene3D" id="3.40.190.10">
    <property type="entry name" value="Periplasmic binding protein-like II"/>
    <property type="match status" value="2"/>
</dbReference>
<evidence type="ECO:0000259" key="5">
    <source>
        <dbReference type="PROSITE" id="PS50931"/>
    </source>
</evidence>
<organism evidence="6 7">
    <name type="scientific">Streptomyces capitiformicae</name>
    <dbReference type="NCBI Taxonomy" id="2014920"/>
    <lineage>
        <taxon>Bacteria</taxon>
        <taxon>Bacillati</taxon>
        <taxon>Actinomycetota</taxon>
        <taxon>Actinomycetes</taxon>
        <taxon>Kitasatosporales</taxon>
        <taxon>Streptomycetaceae</taxon>
        <taxon>Streptomyces</taxon>
    </lineage>
</organism>
<keyword evidence="7" id="KW-1185">Reference proteome</keyword>
<evidence type="ECO:0000313" key="7">
    <source>
        <dbReference type="Proteomes" id="UP000603227"/>
    </source>
</evidence>
<feature type="domain" description="HTH lysR-type" evidence="5">
    <location>
        <begin position="7"/>
        <end position="65"/>
    </location>
</feature>
<dbReference type="AlphaFoldDB" id="A0A919DC30"/>
<proteinExistence type="inferred from homology"/>
<dbReference type="FunFam" id="1.10.10.10:FF:000001">
    <property type="entry name" value="LysR family transcriptional regulator"/>
    <property type="match status" value="1"/>
</dbReference>
<accession>A0A919DC30</accession>
<gene>
    <name evidence="6" type="ORF">GCM10017771_45090</name>
</gene>
<dbReference type="RefSeq" id="WP_189784285.1">
    <property type="nucleotide sequence ID" value="NZ_BNAT01000015.1"/>
</dbReference>
<dbReference type="Pfam" id="PF03466">
    <property type="entry name" value="LysR_substrate"/>
    <property type="match status" value="1"/>
</dbReference>
<evidence type="ECO:0000256" key="4">
    <source>
        <dbReference type="ARBA" id="ARBA00023163"/>
    </source>
</evidence>
<dbReference type="Pfam" id="PF00126">
    <property type="entry name" value="HTH_1"/>
    <property type="match status" value="1"/>
</dbReference>
<comment type="caution">
    <text evidence="6">The sequence shown here is derived from an EMBL/GenBank/DDBJ whole genome shotgun (WGS) entry which is preliminary data.</text>
</comment>
<keyword evidence="4" id="KW-0804">Transcription</keyword>
<name>A0A919DC30_9ACTN</name>
<dbReference type="PANTHER" id="PTHR30346">
    <property type="entry name" value="TRANSCRIPTIONAL DUAL REGULATOR HCAR-RELATED"/>
    <property type="match status" value="1"/>
</dbReference>
<dbReference type="SUPFAM" id="SSF46785">
    <property type="entry name" value="Winged helix' DNA-binding domain"/>
    <property type="match status" value="1"/>
</dbReference>
<keyword evidence="3" id="KW-0238">DNA-binding</keyword>
<sequence length="313" mass="34257">MSNRPEFSLTQLLYFVTIAETENISEAATQLHASQSAVSSAMQRLERQLGVQLLLRQRTKGVVLTPSGRLLLDDARKILRQARELKDYSSRLQGTTAGHLDVGSCWTITPFLIPRTLAALALSRPGLKVSVHDTHTPNDLLRDGVCELVVTYGFATTEETRFTEVVTPPLYAVVGERHPLATATYATLDEFADQPLLMFNLSGTNVHYNYVQGVFRKSKAPMPPVIQVTGLESMRSLVSAGVGFMLTHHPHPTETLGGGRVALVEIVGDRPHLAIGVKTLAETRLSRRALAFVESLRAVAEQVYAPIPASPVR</sequence>
<dbReference type="SUPFAM" id="SSF53850">
    <property type="entry name" value="Periplasmic binding protein-like II"/>
    <property type="match status" value="1"/>
</dbReference>
<keyword evidence="2" id="KW-0805">Transcription regulation</keyword>
<dbReference type="InterPro" id="IPR036388">
    <property type="entry name" value="WH-like_DNA-bd_sf"/>
</dbReference>
<dbReference type="InterPro" id="IPR000847">
    <property type="entry name" value="LysR_HTH_N"/>
</dbReference>
<dbReference type="PANTHER" id="PTHR30346:SF0">
    <property type="entry name" value="HCA OPERON TRANSCRIPTIONAL ACTIVATOR HCAR"/>
    <property type="match status" value="1"/>
</dbReference>
<dbReference type="InterPro" id="IPR005119">
    <property type="entry name" value="LysR_subst-bd"/>
</dbReference>